<keyword evidence="1" id="KW-1015">Disulfide bond</keyword>
<name>C3ZCI0_BRAFL</name>
<dbReference type="InParanoid" id="C3ZCI0"/>
<organism>
    <name type="scientific">Branchiostoma floridae</name>
    <name type="common">Florida lancelet</name>
    <name type="synonym">Amphioxus</name>
    <dbReference type="NCBI Taxonomy" id="7739"/>
    <lineage>
        <taxon>Eukaryota</taxon>
        <taxon>Metazoa</taxon>
        <taxon>Chordata</taxon>
        <taxon>Cephalochordata</taxon>
        <taxon>Leptocardii</taxon>
        <taxon>Amphioxiformes</taxon>
        <taxon>Branchiostomatidae</taxon>
        <taxon>Branchiostoma</taxon>
    </lineage>
</organism>
<accession>C3ZCI0</accession>
<dbReference type="PROSITE" id="PS00514">
    <property type="entry name" value="FIBRINOGEN_C_1"/>
    <property type="match status" value="1"/>
</dbReference>
<evidence type="ECO:0000256" key="2">
    <source>
        <dbReference type="SAM" id="MobiDB-lite"/>
    </source>
</evidence>
<feature type="domain" description="Fibrinogen C-terminal" evidence="3">
    <location>
        <begin position="134"/>
        <end position="191"/>
    </location>
</feature>
<dbReference type="InterPro" id="IPR014716">
    <property type="entry name" value="Fibrinogen_a/b/g_C_1"/>
</dbReference>
<dbReference type="InterPro" id="IPR020837">
    <property type="entry name" value="Fibrinogen_CS"/>
</dbReference>
<feature type="compositionally biased region" description="Basic and acidic residues" evidence="2">
    <location>
        <begin position="1"/>
        <end position="13"/>
    </location>
</feature>
<dbReference type="InterPro" id="IPR050373">
    <property type="entry name" value="Fibrinogen_C-term_domain"/>
</dbReference>
<dbReference type="InterPro" id="IPR002181">
    <property type="entry name" value="Fibrinogen_a/b/g_C_dom"/>
</dbReference>
<dbReference type="PANTHER" id="PTHR19143:SF458">
    <property type="entry name" value="FIBRINOGEN C-TERMINAL DOMAIN-CONTAINING PROTEIN-RELATED"/>
    <property type="match status" value="1"/>
</dbReference>
<proteinExistence type="predicted"/>
<dbReference type="InterPro" id="IPR036056">
    <property type="entry name" value="Fibrinogen-like_C"/>
</dbReference>
<dbReference type="Pfam" id="PF00147">
    <property type="entry name" value="Fibrinogen_C"/>
    <property type="match status" value="1"/>
</dbReference>
<evidence type="ECO:0000259" key="3">
    <source>
        <dbReference type="PROSITE" id="PS51406"/>
    </source>
</evidence>
<dbReference type="PROSITE" id="PS51406">
    <property type="entry name" value="FIBRINOGEN_C_2"/>
    <property type="match status" value="1"/>
</dbReference>
<reference evidence="4" key="1">
    <citation type="journal article" date="2008" name="Nature">
        <title>The amphioxus genome and the evolution of the chordate karyotype.</title>
        <authorList>
            <consortium name="US DOE Joint Genome Institute (JGI-PGF)"/>
            <person name="Putnam N.H."/>
            <person name="Butts T."/>
            <person name="Ferrier D.E.K."/>
            <person name="Furlong R.F."/>
            <person name="Hellsten U."/>
            <person name="Kawashima T."/>
            <person name="Robinson-Rechavi M."/>
            <person name="Shoguchi E."/>
            <person name="Terry A."/>
            <person name="Yu J.-K."/>
            <person name="Benito-Gutierrez E.L."/>
            <person name="Dubchak I."/>
            <person name="Garcia-Fernandez J."/>
            <person name="Gibson-Brown J.J."/>
            <person name="Grigoriev I.V."/>
            <person name="Horton A.C."/>
            <person name="de Jong P.J."/>
            <person name="Jurka J."/>
            <person name="Kapitonov V.V."/>
            <person name="Kohara Y."/>
            <person name="Kuroki Y."/>
            <person name="Lindquist E."/>
            <person name="Lucas S."/>
            <person name="Osoegawa K."/>
            <person name="Pennacchio L.A."/>
            <person name="Salamov A.A."/>
            <person name="Satou Y."/>
            <person name="Sauka-Spengler T."/>
            <person name="Schmutz J."/>
            <person name="Shin-I T."/>
            <person name="Toyoda A."/>
            <person name="Bronner-Fraser M."/>
            <person name="Fujiyama A."/>
            <person name="Holland L.Z."/>
            <person name="Holland P.W.H."/>
            <person name="Satoh N."/>
            <person name="Rokhsar D.S."/>
        </authorList>
    </citation>
    <scope>NUCLEOTIDE SEQUENCE [LARGE SCALE GENOMIC DNA]</scope>
    <source>
        <strain evidence="4">S238N-H82</strain>
        <tissue evidence="4">Testes</tissue>
    </source>
</reference>
<dbReference type="SUPFAM" id="SSF56496">
    <property type="entry name" value="Fibrinogen C-terminal domain-like"/>
    <property type="match status" value="1"/>
</dbReference>
<feature type="region of interest" description="Disordered" evidence="2">
    <location>
        <begin position="1"/>
        <end position="23"/>
    </location>
</feature>
<gene>
    <name evidence="4" type="ORF">BRAFLDRAFT_131937</name>
</gene>
<evidence type="ECO:0000313" key="4">
    <source>
        <dbReference type="EMBL" id="EEN49684.1"/>
    </source>
</evidence>
<dbReference type="PANTHER" id="PTHR19143">
    <property type="entry name" value="FIBRINOGEN/TENASCIN/ANGIOPOEITIN"/>
    <property type="match status" value="1"/>
</dbReference>
<dbReference type="eggNOG" id="KOG2579">
    <property type="taxonomic scope" value="Eukaryota"/>
</dbReference>
<dbReference type="Gene3D" id="3.90.215.10">
    <property type="entry name" value="Gamma Fibrinogen, chain A, domain 1"/>
    <property type="match status" value="1"/>
</dbReference>
<dbReference type="SMART" id="SM00186">
    <property type="entry name" value="FBG"/>
    <property type="match status" value="1"/>
</dbReference>
<protein>
    <recommendedName>
        <fullName evidence="3">Fibrinogen C-terminal domain-containing protein</fullName>
    </recommendedName>
</protein>
<sequence length="191" mass="21973">MGGARGREEERAHKDARRSLTLKRTPSRRNLPYYCLDTRGAGQDAAGTGGGIRRERDLKTTRQKESCLHCTVRIFWPFQIYSPVEYSCNGQLFPLRPYPQLQRRRDTYLTITSDDGGSSRPIFEAAAGKRLSVCRQEEFKGAWWYNGCHYANLNGLYLGGVHQSEADGVNWYSWKGFYYSLKTTEMKIRPN</sequence>
<dbReference type="EMBL" id="GG666608">
    <property type="protein sequence ID" value="EEN49684.1"/>
    <property type="molecule type" value="Genomic_DNA"/>
</dbReference>
<evidence type="ECO:0000256" key="1">
    <source>
        <dbReference type="ARBA" id="ARBA00023157"/>
    </source>
</evidence>
<dbReference type="AlphaFoldDB" id="C3ZCI0"/>